<dbReference type="PANTHER" id="PTHR43301">
    <property type="entry name" value="ARABINAN ENDO-1,5-ALPHA-L-ARABINOSIDASE"/>
    <property type="match status" value="1"/>
</dbReference>
<dbReference type="PANTHER" id="PTHR43301:SF3">
    <property type="entry name" value="ARABINAN ENDO-1,5-ALPHA-L-ARABINOSIDASE A-RELATED"/>
    <property type="match status" value="1"/>
</dbReference>
<protein>
    <submittedName>
        <fullName evidence="1">Glycosyl hydrolases family 43</fullName>
    </submittedName>
</protein>
<reference evidence="2" key="1">
    <citation type="submission" date="2017-01" db="EMBL/GenBank/DDBJ databases">
        <authorList>
            <person name="Varghese N."/>
            <person name="Submissions S."/>
        </authorList>
    </citation>
    <scope>NUCLEOTIDE SEQUENCE [LARGE SCALE GENOMIC DNA]</scope>
    <source>
        <strain evidence="2">DSM 15366</strain>
    </source>
</reference>
<name>A0A1N6X6J5_9FLAO</name>
<sequence>MKIPTTFILLISIYTVINAQVKELNIGAMVQPVPESYVFQDPSYFIWGGSVVEGKDGKYHMLYARWPKTLGFSAWVTDSEIAHAVADKVEGPYETSGTVLKRRNHLFWDGMATHNPTVIEKDGKYYLYYMGTTGPENIKRPTSTQHKSWWTYRNNQRIGVAVADNPQGPWERFNKPVLDVSNTPGAYDELMTSNPSVTYNNEGEFIMTYKAVDKNKEKPNGTRVRFLVAFAEHPTGPFVKEERPIFETPDSKELHMVAEDPYIWFHDRKYNAVVRDVVGKFTGDTGALALLESKDGKDWKPSKYAKVLGSKFKWANGELSGAKLERPQLFIKDGIPKFLFGATSLGINGARTASGNVRLQLLDPSKN</sequence>
<gene>
    <name evidence="1" type="ORF">SAMN05421797_1057</name>
</gene>
<dbReference type="CDD" id="cd08994">
    <property type="entry name" value="GH43_62_32_68_117_130-like"/>
    <property type="match status" value="1"/>
</dbReference>
<dbReference type="AlphaFoldDB" id="A0A1N6X6J5"/>
<dbReference type="EMBL" id="FTMA01000005">
    <property type="protein sequence ID" value="SIQ97984.1"/>
    <property type="molecule type" value="Genomic_DNA"/>
</dbReference>
<dbReference type="STRING" id="228959.SAMN05421797_1057"/>
<dbReference type="InterPro" id="IPR050727">
    <property type="entry name" value="GH43_arabinanases"/>
</dbReference>
<dbReference type="Proteomes" id="UP000186953">
    <property type="component" value="Unassembled WGS sequence"/>
</dbReference>
<dbReference type="RefSeq" id="WP_076548914.1">
    <property type="nucleotide sequence ID" value="NZ_FTMA01000005.1"/>
</dbReference>
<evidence type="ECO:0000313" key="1">
    <source>
        <dbReference type="EMBL" id="SIQ97984.1"/>
    </source>
</evidence>
<dbReference type="SUPFAM" id="SSF75005">
    <property type="entry name" value="Arabinanase/levansucrase/invertase"/>
    <property type="match status" value="2"/>
</dbReference>
<keyword evidence="1" id="KW-0378">Hydrolase</keyword>
<organism evidence="1 2">
    <name type="scientific">Maribacter ulvicola</name>
    <dbReference type="NCBI Taxonomy" id="228959"/>
    <lineage>
        <taxon>Bacteria</taxon>
        <taxon>Pseudomonadati</taxon>
        <taxon>Bacteroidota</taxon>
        <taxon>Flavobacteriia</taxon>
        <taxon>Flavobacteriales</taxon>
        <taxon>Flavobacteriaceae</taxon>
        <taxon>Maribacter</taxon>
    </lineage>
</organism>
<dbReference type="InterPro" id="IPR023296">
    <property type="entry name" value="Glyco_hydro_beta-prop_sf"/>
</dbReference>
<dbReference type="OrthoDB" id="9794572at2"/>
<keyword evidence="2" id="KW-1185">Reference proteome</keyword>
<evidence type="ECO:0000313" key="2">
    <source>
        <dbReference type="Proteomes" id="UP000186953"/>
    </source>
</evidence>
<accession>A0A1N6X6J5</accession>
<dbReference type="Gene3D" id="2.115.10.20">
    <property type="entry name" value="Glycosyl hydrolase domain, family 43"/>
    <property type="match status" value="1"/>
</dbReference>
<proteinExistence type="predicted"/>
<dbReference type="GO" id="GO:0016787">
    <property type="term" value="F:hydrolase activity"/>
    <property type="evidence" value="ECO:0007669"/>
    <property type="project" value="UniProtKB-KW"/>
</dbReference>